<dbReference type="GeneID" id="84591810"/>
<feature type="region of interest" description="Disordered" evidence="1">
    <location>
        <begin position="27"/>
        <end position="54"/>
    </location>
</feature>
<dbReference type="KEGG" id="ang:An08g09790"/>
<dbReference type="AlphaFoldDB" id="A0AAJ8BYK8"/>
<accession>A0AAJ8BYK8</accession>
<organism evidence="3">
    <name type="scientific">Aspergillus niger</name>
    <dbReference type="NCBI Taxonomy" id="5061"/>
    <lineage>
        <taxon>Eukaryota</taxon>
        <taxon>Fungi</taxon>
        <taxon>Dikarya</taxon>
        <taxon>Ascomycota</taxon>
        <taxon>Pezizomycotina</taxon>
        <taxon>Eurotiomycetes</taxon>
        <taxon>Eurotiomycetidae</taxon>
        <taxon>Eurotiales</taxon>
        <taxon>Aspergillaceae</taxon>
        <taxon>Aspergillus</taxon>
        <taxon>Aspergillus subgen. Circumdati</taxon>
    </lineage>
</organism>
<keyword evidence="2" id="KW-1133">Transmembrane helix</keyword>
<dbReference type="RefSeq" id="XP_059606234.1">
    <property type="nucleotide sequence ID" value="XM_059749330.1"/>
</dbReference>
<keyword evidence="2" id="KW-0812">Transmembrane</keyword>
<evidence type="ECO:0000256" key="2">
    <source>
        <dbReference type="SAM" id="Phobius"/>
    </source>
</evidence>
<dbReference type="VEuPathDB" id="FungiDB:An08g09790"/>
<gene>
    <name evidence="3" type="ORF">An08g09790</name>
</gene>
<feature type="compositionally biased region" description="Polar residues" evidence="1">
    <location>
        <begin position="45"/>
        <end position="54"/>
    </location>
</feature>
<feature type="transmembrane region" description="Helical" evidence="2">
    <location>
        <begin position="62"/>
        <end position="84"/>
    </location>
</feature>
<reference evidence="3" key="1">
    <citation type="submission" date="2025-02" db="EMBL/GenBank/DDBJ databases">
        <authorList>
            <consortium name="NCBI Genome Project"/>
        </authorList>
    </citation>
    <scope>NUCLEOTIDE SEQUENCE</scope>
</reference>
<reference evidence="3" key="2">
    <citation type="submission" date="2025-08" db="UniProtKB">
        <authorList>
            <consortium name="RefSeq"/>
        </authorList>
    </citation>
    <scope>IDENTIFICATION</scope>
</reference>
<keyword evidence="2" id="KW-0472">Membrane</keyword>
<protein>
    <submittedName>
        <fullName evidence="3">Uncharacterized protein</fullName>
    </submittedName>
</protein>
<evidence type="ECO:0000256" key="1">
    <source>
        <dbReference type="SAM" id="MobiDB-lite"/>
    </source>
</evidence>
<evidence type="ECO:0000313" key="3">
    <source>
        <dbReference type="RefSeq" id="XP_059606234.1"/>
    </source>
</evidence>
<proteinExistence type="predicted"/>
<sequence>MHGKQKKTKTVNSVIYFVTRRDPSLYIPTQTKPASPTARDYPYPQQYTQSPHVESTNQSHRAVCGIFLTMSCLFSYVSSALIALNCVPIGRAQRDPLVERFYCSSFNRMTLGSAADMV</sequence>
<name>A0AAJ8BYK8_ASPNG</name>